<feature type="region of interest" description="Disordered" evidence="1">
    <location>
        <begin position="1"/>
        <end position="39"/>
    </location>
</feature>
<dbReference type="AlphaFoldDB" id="A0A177Y7L2"/>
<keyword evidence="3" id="KW-1185">Reference proteome</keyword>
<feature type="region of interest" description="Disordered" evidence="1">
    <location>
        <begin position="61"/>
        <end position="142"/>
    </location>
</feature>
<organism evidence="2 3">
    <name type="scientific">Rhodococcoides kyotonense</name>
    <dbReference type="NCBI Taxonomy" id="398843"/>
    <lineage>
        <taxon>Bacteria</taxon>
        <taxon>Bacillati</taxon>
        <taxon>Actinomycetota</taxon>
        <taxon>Actinomycetes</taxon>
        <taxon>Mycobacteriales</taxon>
        <taxon>Nocardiaceae</taxon>
        <taxon>Rhodococcoides</taxon>
    </lineage>
</organism>
<feature type="compositionally biased region" description="Basic and acidic residues" evidence="1">
    <location>
        <begin position="66"/>
        <end position="102"/>
    </location>
</feature>
<dbReference type="Proteomes" id="UP000077519">
    <property type="component" value="Unassembled WGS sequence"/>
</dbReference>
<reference evidence="2 3" key="1">
    <citation type="submission" date="2016-03" db="EMBL/GenBank/DDBJ databases">
        <title>Genome sequence of Rhodococcus kyotonensis KB10.</title>
        <authorList>
            <person name="Jeong H."/>
            <person name="Hong C.E."/>
            <person name="Jo S.H."/>
            <person name="Park J.M."/>
        </authorList>
    </citation>
    <scope>NUCLEOTIDE SEQUENCE [LARGE SCALE GENOMIC DNA]</scope>
    <source>
        <strain evidence="2 3">KB10</strain>
    </source>
</reference>
<evidence type="ECO:0000313" key="3">
    <source>
        <dbReference type="Proteomes" id="UP000077519"/>
    </source>
</evidence>
<evidence type="ECO:0000313" key="2">
    <source>
        <dbReference type="EMBL" id="OAK51494.1"/>
    </source>
</evidence>
<proteinExistence type="predicted"/>
<accession>A0A177Y7L2</accession>
<name>A0A177Y7L2_9NOCA</name>
<comment type="caution">
    <text evidence="2">The sequence shown here is derived from an EMBL/GenBank/DDBJ whole genome shotgun (WGS) entry which is preliminary data.</text>
</comment>
<protein>
    <submittedName>
        <fullName evidence="2">Uncharacterized protein</fullName>
    </submittedName>
</protein>
<dbReference type="EMBL" id="LVHI01000038">
    <property type="protein sequence ID" value="OAK51494.1"/>
    <property type="molecule type" value="Genomic_DNA"/>
</dbReference>
<evidence type="ECO:0000256" key="1">
    <source>
        <dbReference type="SAM" id="MobiDB-lite"/>
    </source>
</evidence>
<feature type="compositionally biased region" description="Basic and acidic residues" evidence="1">
    <location>
        <begin position="1"/>
        <end position="36"/>
    </location>
</feature>
<gene>
    <name evidence="2" type="ORF">A3K89_11155</name>
</gene>
<feature type="compositionally biased region" description="Basic and acidic residues" evidence="1">
    <location>
        <begin position="109"/>
        <end position="126"/>
    </location>
</feature>
<sequence>MGPRGRDRTQGDDRAEGRRDVVRAEGLVDARPEGADRAANPAAGLAALGREVAATAYPARHAAAAVRRDPDREGAGQRAAEEASDGHREAASTSEDQREGDRTVGGPKDVGRGLDQRVAWDRDLQADHPTGCRRGCSRTGLQ</sequence>